<protein>
    <recommendedName>
        <fullName evidence="1">EAL domain-containing protein</fullName>
    </recommendedName>
</protein>
<accession>A0A1A6DUY4</accession>
<evidence type="ECO:0000313" key="3">
    <source>
        <dbReference type="Proteomes" id="UP000091969"/>
    </source>
</evidence>
<dbReference type="PROSITE" id="PS50883">
    <property type="entry name" value="EAL"/>
    <property type="match status" value="1"/>
</dbReference>
<dbReference type="InterPro" id="IPR001633">
    <property type="entry name" value="EAL_dom"/>
</dbReference>
<dbReference type="STRING" id="1101373.A9O67_07115"/>
<comment type="caution">
    <text evidence="2">The sequence shown here is derived from an EMBL/GenBank/DDBJ whole genome shotgun (WGS) entry which is preliminary data.</text>
</comment>
<dbReference type="AlphaFoldDB" id="A0A1A6DUY4"/>
<reference evidence="2 3" key="1">
    <citation type="submission" date="2016-06" db="EMBL/GenBank/DDBJ databases">
        <title>Genome sequence of Tepidimonas fonticaldi PL17.</title>
        <authorList>
            <person name="Pinnaka A.K."/>
        </authorList>
    </citation>
    <scope>NUCLEOTIDE SEQUENCE [LARGE SCALE GENOMIC DNA]</scope>
    <source>
        <strain evidence="2 3">PL17</strain>
    </source>
</reference>
<organism evidence="2 3">
    <name type="scientific">Tepidimonas fonticaldi</name>
    <dbReference type="NCBI Taxonomy" id="1101373"/>
    <lineage>
        <taxon>Bacteria</taxon>
        <taxon>Pseudomonadati</taxon>
        <taxon>Pseudomonadota</taxon>
        <taxon>Betaproteobacteria</taxon>
        <taxon>Burkholderiales</taxon>
        <taxon>Tepidimonas</taxon>
    </lineage>
</organism>
<gene>
    <name evidence="2" type="ORF">A9O67_07115</name>
</gene>
<dbReference type="EMBL" id="LZDH01000056">
    <property type="protein sequence ID" value="OBS30732.1"/>
    <property type="molecule type" value="Genomic_DNA"/>
</dbReference>
<dbReference type="RefSeq" id="WP_068609451.1">
    <property type="nucleotide sequence ID" value="NZ_LZDH01000056.1"/>
</dbReference>
<proteinExistence type="predicted"/>
<feature type="domain" description="EAL" evidence="1">
    <location>
        <begin position="1"/>
        <end position="40"/>
    </location>
</feature>
<sequence>METWEQARFLAQAGCDHLQGWLVSPAVPADDFEAFVAAHDPRAFLERLGVPPPGDAVPR</sequence>
<evidence type="ECO:0000313" key="2">
    <source>
        <dbReference type="EMBL" id="OBS30732.1"/>
    </source>
</evidence>
<name>A0A1A6DUY4_9BURK</name>
<dbReference type="OrthoDB" id="9793210at2"/>
<dbReference type="SUPFAM" id="SSF141868">
    <property type="entry name" value="EAL domain-like"/>
    <property type="match status" value="1"/>
</dbReference>
<keyword evidence="3" id="KW-1185">Reference proteome</keyword>
<dbReference type="Proteomes" id="UP000091969">
    <property type="component" value="Unassembled WGS sequence"/>
</dbReference>
<dbReference type="Gene3D" id="3.20.20.450">
    <property type="entry name" value="EAL domain"/>
    <property type="match status" value="1"/>
</dbReference>
<evidence type="ECO:0000259" key="1">
    <source>
        <dbReference type="PROSITE" id="PS50883"/>
    </source>
</evidence>
<dbReference type="InterPro" id="IPR035919">
    <property type="entry name" value="EAL_sf"/>
</dbReference>